<comment type="subcellular location">
    <subcellularLocation>
        <location evidence="2">Chromosome</location>
        <location evidence="2">Telomere</location>
    </subcellularLocation>
    <subcellularLocation>
        <location evidence="1">Nucleus</location>
    </subcellularLocation>
</comment>
<evidence type="ECO:0000256" key="4">
    <source>
        <dbReference type="ARBA" id="ARBA00016175"/>
    </source>
</evidence>
<keyword evidence="5" id="KW-0158">Chromosome</keyword>
<keyword evidence="8" id="KW-0539">Nucleus</keyword>
<reference evidence="9 10" key="1">
    <citation type="journal article" date="2016" name="Proc. Natl. Acad. Sci. U.S.A.">
        <title>Lipid metabolic changes in an early divergent fungus govern the establishment of a mutualistic symbiosis with endobacteria.</title>
        <authorList>
            <person name="Lastovetsky O.A."/>
            <person name="Gaspar M.L."/>
            <person name="Mondo S.J."/>
            <person name="LaButti K.M."/>
            <person name="Sandor L."/>
            <person name="Grigoriev I.V."/>
            <person name="Henry S.A."/>
            <person name="Pawlowska T.E."/>
        </authorList>
    </citation>
    <scope>NUCLEOTIDE SEQUENCE [LARGE SCALE GENOMIC DNA]</scope>
    <source>
        <strain evidence="9 10">ATCC 11559</strain>
    </source>
</reference>
<dbReference type="InterPro" id="IPR042617">
    <property type="entry name" value="CTC1-like"/>
</dbReference>
<proteinExistence type="inferred from homology"/>
<keyword evidence="7" id="KW-0238">DNA-binding</keyword>
<evidence type="ECO:0000313" key="10">
    <source>
        <dbReference type="Proteomes" id="UP000242381"/>
    </source>
</evidence>
<dbReference type="OMA" id="RFPVEAC"/>
<name>A0A1X0S1D2_RHIZD</name>
<evidence type="ECO:0000256" key="2">
    <source>
        <dbReference type="ARBA" id="ARBA00004574"/>
    </source>
</evidence>
<evidence type="ECO:0000256" key="8">
    <source>
        <dbReference type="ARBA" id="ARBA00023242"/>
    </source>
</evidence>
<dbReference type="PANTHER" id="PTHR14865">
    <property type="entry name" value="CST COMPLEX SUBUNIT CTC1"/>
    <property type="match status" value="1"/>
</dbReference>
<evidence type="ECO:0000256" key="5">
    <source>
        <dbReference type="ARBA" id="ARBA00022454"/>
    </source>
</evidence>
<dbReference type="AlphaFoldDB" id="A0A1X0S1D2"/>
<evidence type="ECO:0000256" key="6">
    <source>
        <dbReference type="ARBA" id="ARBA00022895"/>
    </source>
</evidence>
<dbReference type="GO" id="GO:0010833">
    <property type="term" value="P:telomere maintenance via telomere lengthening"/>
    <property type="evidence" value="ECO:0007669"/>
    <property type="project" value="TreeGrafter"/>
</dbReference>
<sequence length="1095" mass="124890">MLHSLSLFSQSDDSSEALKETKRLERLGKAFEEQQQRQEDLLLLGHSTTSSIEQVGLIGRLSIVPDDKTCGNRMGTILFTDLDGEYSLPCNVDIMRKEILHCQVMITCWNYISCSETDVSYLEFSLKHVYRIDDTTLSLLEECLQLDDQKFTDSLICNPSLVTPDQLLQTASVGESVHVLGKVTAISRLYDQPDCPVTFFIQLAPEEDLSASITIFFKEISLVEYYPMFRIGCFYAFQHIHSTPASSILDTLEQNVPVFIYDNIMSSVQMISTYHYRTYSPTRPPIIHSEALDGTISIDCQIKRVVDISLGIYEIENGEIICLFNTPKYDRARPFRVSTLLRLDHVHKIHVQPEDGADSYLFQHLWEISLRPSYSVIVACYKSHVQINCFPDHCELMQTTRWPFSANELLYMNTPRLLHVMEIFAFLKTELKIVLEPFKLACSLEHHLFRSVGSAYENHIVKFLKHDAGCTILDDVYNTKESLNNYTICLRSFSTLSSILPHLQTTAKESSPLSSIGSTGGSNFLPVPLFTAEFNEHSFGYSALGLILAAYDGTLYFMDDNHQMPILISNQAEEWLQEGLYLLKRVRYIKEDMLYSNINESSSVTFEHLICANDDIFLVETYGHVKLTFFCRPLISSHGISRFSVPNELHQQQLSDSVYHVIYILRIYPTKLTQTNSWLESSIDCDAYTLNYSSVNKRHYMLRLSSRKGSLKYKPRLKPDRWYILRGPLNSYSQELDVQEHAFYPIHIQVEDGFGPSSCIKLYYSEIATETPRLSNVIHDISELVNVQAGPSNRISVKGIIVDKSFQIERDTGLTGTENAAAMFGKFKVGTGVSKRKLYVRLRQPYTLETVGIYLDLDRVRYPLGLIPGAYVIIKHVTLKKIGDIRGKTFYKADKHSTVEVVNTNSLREPSVTSSYKTTTSLSCFVPYECNDHMHGVHRILCSITNIVKFYTTARCTRCRSVYKENECTNCHTDPGYVLFANAEVDISDGTIPGTVCVEGERLVFRMLQLNQESQECFKQYVAKHGMISYTSSNDQKELQSIFYNAKKGSIFIYCEHMSEERAAQNTLERPKPKLRALEIESVDYAAVAWDTLNT</sequence>
<organism evidence="9 10">
    <name type="scientific">Rhizopus microsporus</name>
    <dbReference type="NCBI Taxonomy" id="58291"/>
    <lineage>
        <taxon>Eukaryota</taxon>
        <taxon>Fungi</taxon>
        <taxon>Fungi incertae sedis</taxon>
        <taxon>Mucoromycota</taxon>
        <taxon>Mucoromycotina</taxon>
        <taxon>Mucoromycetes</taxon>
        <taxon>Mucorales</taxon>
        <taxon>Mucorineae</taxon>
        <taxon>Rhizopodaceae</taxon>
        <taxon>Rhizopus</taxon>
    </lineage>
</organism>
<accession>A0A1X0S1D2</accession>
<dbReference type="VEuPathDB" id="FungiDB:BCV72DRAFT_241526"/>
<dbReference type="Proteomes" id="UP000242381">
    <property type="component" value="Unassembled WGS sequence"/>
</dbReference>
<evidence type="ECO:0000313" key="9">
    <source>
        <dbReference type="EMBL" id="ORE18112.1"/>
    </source>
</evidence>
<dbReference type="GO" id="GO:1990879">
    <property type="term" value="C:CST complex"/>
    <property type="evidence" value="ECO:0007669"/>
    <property type="project" value="TreeGrafter"/>
</dbReference>
<protein>
    <recommendedName>
        <fullName evidence="4">CST complex subunit CTC1</fullName>
    </recommendedName>
</protein>
<evidence type="ECO:0000256" key="1">
    <source>
        <dbReference type="ARBA" id="ARBA00004123"/>
    </source>
</evidence>
<keyword evidence="6" id="KW-0779">Telomere</keyword>
<dbReference type="GO" id="GO:0042162">
    <property type="term" value="F:telomeric DNA binding"/>
    <property type="evidence" value="ECO:0007669"/>
    <property type="project" value="TreeGrafter"/>
</dbReference>
<dbReference type="GO" id="GO:0003697">
    <property type="term" value="F:single-stranded DNA binding"/>
    <property type="evidence" value="ECO:0007669"/>
    <property type="project" value="TreeGrafter"/>
</dbReference>
<dbReference type="PANTHER" id="PTHR14865:SF2">
    <property type="entry name" value="CST COMPLEX SUBUNIT CTC1"/>
    <property type="match status" value="1"/>
</dbReference>
<evidence type="ECO:0000256" key="7">
    <source>
        <dbReference type="ARBA" id="ARBA00023125"/>
    </source>
</evidence>
<dbReference type="EMBL" id="KV921338">
    <property type="protein sequence ID" value="ORE18112.1"/>
    <property type="molecule type" value="Genomic_DNA"/>
</dbReference>
<evidence type="ECO:0000256" key="3">
    <source>
        <dbReference type="ARBA" id="ARBA00006332"/>
    </source>
</evidence>
<gene>
    <name evidence="9" type="ORF">BCV71DRAFT_291113</name>
</gene>
<dbReference type="GO" id="GO:0045740">
    <property type="term" value="P:positive regulation of DNA replication"/>
    <property type="evidence" value="ECO:0007669"/>
    <property type="project" value="TreeGrafter"/>
</dbReference>
<comment type="similarity">
    <text evidence="3">Belongs to the CTC1 family.</text>
</comment>